<keyword evidence="2" id="KW-1185">Reference proteome</keyword>
<protein>
    <submittedName>
        <fullName evidence="1">Uncharacterized protein</fullName>
    </submittedName>
</protein>
<dbReference type="EMBL" id="EQ999987">
    <property type="protein sequence ID" value="OAT03231.1"/>
    <property type="molecule type" value="Genomic_DNA"/>
</dbReference>
<evidence type="ECO:0000313" key="2">
    <source>
        <dbReference type="Proteomes" id="UP000002039"/>
    </source>
</evidence>
<dbReference type="Proteomes" id="UP000002039">
    <property type="component" value="Unassembled WGS sequence"/>
</dbReference>
<accession>A0ABX2W1G9</accession>
<gene>
    <name evidence="1" type="ORF">BDCG_17992</name>
</gene>
<reference evidence="2" key="1">
    <citation type="journal article" date="2015" name="PLoS Genet.">
        <title>The dynamic genome and transcriptome of the human fungal pathogen Blastomyces and close relative Emmonsia.</title>
        <authorList>
            <person name="Munoz J.F."/>
            <person name="Gauthier G.M."/>
            <person name="Desjardins C.A."/>
            <person name="Gallo J.E."/>
            <person name="Holder J."/>
            <person name="Sullivan T.D."/>
            <person name="Marty A.J."/>
            <person name="Carmen J.C."/>
            <person name="Chen Z."/>
            <person name="Ding L."/>
            <person name="Gujja S."/>
            <person name="Magrini V."/>
            <person name="Misas E."/>
            <person name="Mitreva M."/>
            <person name="Priest M."/>
            <person name="Saif S."/>
            <person name="Whiston E.A."/>
            <person name="Young S."/>
            <person name="Zeng Q."/>
            <person name="Goldman W.E."/>
            <person name="Mardis E.R."/>
            <person name="Taylor J.W."/>
            <person name="McEwen J.G."/>
            <person name="Clay O.K."/>
            <person name="Klein B.S."/>
            <person name="Cuomo C.A."/>
        </authorList>
    </citation>
    <scope>NUCLEOTIDE SEQUENCE [LARGE SCALE GENOMIC DNA]</scope>
    <source>
        <strain evidence="2">ER-3 / ATCC MYA-2586</strain>
    </source>
</reference>
<name>A0ABX2W1G9_AJEDR</name>
<dbReference type="RefSeq" id="XP_045282958.1">
    <property type="nucleotide sequence ID" value="XM_045427029.1"/>
</dbReference>
<sequence>MQCSWLKDTPRLDYAPSHTLHFAFILTYLGVLKNGAPTSARIGRWGPDLGPTLVGEAVSHSDPILTMFTVT</sequence>
<dbReference type="GeneID" id="69032884"/>
<proteinExistence type="predicted"/>
<evidence type="ECO:0000313" key="1">
    <source>
        <dbReference type="EMBL" id="OAT03231.1"/>
    </source>
</evidence>
<organism evidence="1 2">
    <name type="scientific">Ajellomyces dermatitidis (strain ER-3 / ATCC MYA-2586)</name>
    <name type="common">Blastomyces dermatitidis</name>
    <dbReference type="NCBI Taxonomy" id="559297"/>
    <lineage>
        <taxon>Eukaryota</taxon>
        <taxon>Fungi</taxon>
        <taxon>Dikarya</taxon>
        <taxon>Ascomycota</taxon>
        <taxon>Pezizomycotina</taxon>
        <taxon>Eurotiomycetes</taxon>
        <taxon>Eurotiomycetidae</taxon>
        <taxon>Onygenales</taxon>
        <taxon>Ajellomycetaceae</taxon>
        <taxon>Blastomyces</taxon>
    </lineage>
</organism>